<proteinExistence type="predicted"/>
<evidence type="ECO:0000313" key="3">
    <source>
        <dbReference type="Proteomes" id="UP001280121"/>
    </source>
</evidence>
<gene>
    <name evidence="2" type="ORF">Ddye_008696</name>
</gene>
<feature type="domain" description="HAT C-terminal dimerisation" evidence="1">
    <location>
        <begin position="1"/>
        <end position="47"/>
    </location>
</feature>
<protein>
    <recommendedName>
        <fullName evidence="1">HAT C-terminal dimerisation domain-containing protein</fullName>
    </recommendedName>
</protein>
<dbReference type="EMBL" id="JANJYI010000003">
    <property type="protein sequence ID" value="KAK2655644.1"/>
    <property type="molecule type" value="Genomic_DNA"/>
</dbReference>
<evidence type="ECO:0000259" key="1">
    <source>
        <dbReference type="Pfam" id="PF05699"/>
    </source>
</evidence>
<sequence>MAQRILALTTSSSGCERNWSTFEVIHTKKRNRLDVDRLNNLVYVQFNSKLIHKYTRLMNKEVNIDVLLASDGDASNAQGWIVDDGDEEVEPGTGLTWQLVDEAIGEG</sequence>
<comment type="caution">
    <text evidence="2">The sequence shown here is derived from an EMBL/GenBank/DDBJ whole genome shotgun (WGS) entry which is preliminary data.</text>
</comment>
<organism evidence="2 3">
    <name type="scientific">Dipteronia dyeriana</name>
    <dbReference type="NCBI Taxonomy" id="168575"/>
    <lineage>
        <taxon>Eukaryota</taxon>
        <taxon>Viridiplantae</taxon>
        <taxon>Streptophyta</taxon>
        <taxon>Embryophyta</taxon>
        <taxon>Tracheophyta</taxon>
        <taxon>Spermatophyta</taxon>
        <taxon>Magnoliopsida</taxon>
        <taxon>eudicotyledons</taxon>
        <taxon>Gunneridae</taxon>
        <taxon>Pentapetalae</taxon>
        <taxon>rosids</taxon>
        <taxon>malvids</taxon>
        <taxon>Sapindales</taxon>
        <taxon>Sapindaceae</taxon>
        <taxon>Hippocastanoideae</taxon>
        <taxon>Acereae</taxon>
        <taxon>Dipteronia</taxon>
    </lineage>
</organism>
<dbReference type="InterPro" id="IPR012337">
    <property type="entry name" value="RNaseH-like_sf"/>
</dbReference>
<keyword evidence="3" id="KW-1185">Reference proteome</keyword>
<dbReference type="PROSITE" id="PS51257">
    <property type="entry name" value="PROKAR_LIPOPROTEIN"/>
    <property type="match status" value="1"/>
</dbReference>
<dbReference type="GO" id="GO:0046983">
    <property type="term" value="F:protein dimerization activity"/>
    <property type="evidence" value="ECO:0007669"/>
    <property type="project" value="InterPro"/>
</dbReference>
<dbReference type="InterPro" id="IPR008906">
    <property type="entry name" value="HATC_C_dom"/>
</dbReference>
<accession>A0AAE0CLM1</accession>
<evidence type="ECO:0000313" key="2">
    <source>
        <dbReference type="EMBL" id="KAK2655644.1"/>
    </source>
</evidence>
<dbReference type="SUPFAM" id="SSF53098">
    <property type="entry name" value="Ribonuclease H-like"/>
    <property type="match status" value="1"/>
</dbReference>
<dbReference type="AlphaFoldDB" id="A0AAE0CLM1"/>
<reference evidence="2" key="1">
    <citation type="journal article" date="2023" name="Plant J.">
        <title>Genome sequences and population genomics provide insights into the demographic history, inbreeding, and mutation load of two 'living fossil' tree species of Dipteronia.</title>
        <authorList>
            <person name="Feng Y."/>
            <person name="Comes H.P."/>
            <person name="Chen J."/>
            <person name="Zhu S."/>
            <person name="Lu R."/>
            <person name="Zhang X."/>
            <person name="Li P."/>
            <person name="Qiu J."/>
            <person name="Olsen K.M."/>
            <person name="Qiu Y."/>
        </authorList>
    </citation>
    <scope>NUCLEOTIDE SEQUENCE</scope>
    <source>
        <strain evidence="2">KIB01</strain>
    </source>
</reference>
<dbReference type="Proteomes" id="UP001280121">
    <property type="component" value="Unassembled WGS sequence"/>
</dbReference>
<dbReference type="Pfam" id="PF05699">
    <property type="entry name" value="Dimer_Tnp_hAT"/>
    <property type="match status" value="1"/>
</dbReference>
<name>A0AAE0CLM1_9ROSI</name>